<accession>X1C784</accession>
<reference evidence="1" key="1">
    <citation type="journal article" date="2014" name="Front. Microbiol.">
        <title>High frequency of phylogenetically diverse reductive dehalogenase-homologous genes in deep subseafloor sedimentary metagenomes.</title>
        <authorList>
            <person name="Kawai M."/>
            <person name="Futagami T."/>
            <person name="Toyoda A."/>
            <person name="Takaki Y."/>
            <person name="Nishi S."/>
            <person name="Hori S."/>
            <person name="Arai W."/>
            <person name="Tsubouchi T."/>
            <person name="Morono Y."/>
            <person name="Uchiyama I."/>
            <person name="Ito T."/>
            <person name="Fujiyama A."/>
            <person name="Inagaki F."/>
            <person name="Takami H."/>
        </authorList>
    </citation>
    <scope>NUCLEOTIDE SEQUENCE</scope>
    <source>
        <strain evidence="1">Expedition CK06-06</strain>
    </source>
</reference>
<evidence type="ECO:0000313" key="1">
    <source>
        <dbReference type="EMBL" id="GAG92253.1"/>
    </source>
</evidence>
<sequence length="49" mass="5524">MVYMAICVVCGKQTLKTFNINLKRVPICESCAVTIAIQQLKNPDRKRAI</sequence>
<organism evidence="1">
    <name type="scientific">marine sediment metagenome</name>
    <dbReference type="NCBI Taxonomy" id="412755"/>
    <lineage>
        <taxon>unclassified sequences</taxon>
        <taxon>metagenomes</taxon>
        <taxon>ecological metagenomes</taxon>
    </lineage>
</organism>
<protein>
    <submittedName>
        <fullName evidence="1">Uncharacterized protein</fullName>
    </submittedName>
</protein>
<dbReference type="EMBL" id="BART01023410">
    <property type="protein sequence ID" value="GAG92253.1"/>
    <property type="molecule type" value="Genomic_DNA"/>
</dbReference>
<gene>
    <name evidence="1" type="ORF">S01H4_42599</name>
</gene>
<name>X1C784_9ZZZZ</name>
<comment type="caution">
    <text evidence="1">The sequence shown here is derived from an EMBL/GenBank/DDBJ whole genome shotgun (WGS) entry which is preliminary data.</text>
</comment>
<proteinExistence type="predicted"/>
<dbReference type="AlphaFoldDB" id="X1C784"/>